<dbReference type="Proteomes" id="UP000175707">
    <property type="component" value="Unassembled WGS sequence"/>
</dbReference>
<reference evidence="2 3" key="1">
    <citation type="submission" date="2016-06" db="EMBL/GenBank/DDBJ databases">
        <title>Gene turnover analysis identifies the evolutionary adaptation of the extremophile Acidithiobacillus caldus.</title>
        <authorList>
            <person name="Zhang X."/>
        </authorList>
    </citation>
    <scope>NUCLEOTIDE SEQUENCE [LARGE SCALE GENOMIC DNA]</scope>
    <source>
        <strain evidence="2 3">S1</strain>
    </source>
</reference>
<keyword evidence="1" id="KW-0812">Transmembrane</keyword>
<sequence length="167" mass="19107">MSWRDLSTPGYLVLFTTLVFWVVLRWFRGNIVLFWILASPGVILHELAHWMVAFVTLGRPGFIQLWPRRMGSAWSLGRVPIHNPAWYNAAFIGLAPLLLIPLAYFVFRYGTPAALHWTNAWRVPVTAFLAAECLLECVPSWPDLRMASKQLIPGLILGAIAYFVWRK</sequence>
<gene>
    <name evidence="2" type="ORF">BAE30_03775</name>
</gene>
<accession>A0A1E7YZ68</accession>
<name>A0A1E7YZ68_9PROT</name>
<keyword evidence="1" id="KW-0472">Membrane</keyword>
<proteinExistence type="predicted"/>
<evidence type="ECO:0000256" key="1">
    <source>
        <dbReference type="SAM" id="Phobius"/>
    </source>
</evidence>
<feature type="transmembrane region" description="Helical" evidence="1">
    <location>
        <begin position="85"/>
        <end position="107"/>
    </location>
</feature>
<organism evidence="2 3">
    <name type="scientific">Acidithiobacillus caldus</name>
    <dbReference type="NCBI Taxonomy" id="33059"/>
    <lineage>
        <taxon>Bacteria</taxon>
        <taxon>Pseudomonadati</taxon>
        <taxon>Pseudomonadota</taxon>
        <taxon>Acidithiobacillia</taxon>
        <taxon>Acidithiobacillales</taxon>
        <taxon>Acidithiobacillaceae</taxon>
        <taxon>Acidithiobacillus</taxon>
    </lineage>
</organism>
<dbReference type="EMBL" id="LZYH01000332">
    <property type="protein sequence ID" value="OFC61803.1"/>
    <property type="molecule type" value="Genomic_DNA"/>
</dbReference>
<comment type="caution">
    <text evidence="2">The sequence shown here is derived from an EMBL/GenBank/DDBJ whole genome shotgun (WGS) entry which is preliminary data.</text>
</comment>
<feature type="transmembrane region" description="Helical" evidence="1">
    <location>
        <begin position="31"/>
        <end position="52"/>
    </location>
</feature>
<evidence type="ECO:0000313" key="3">
    <source>
        <dbReference type="Proteomes" id="UP000175707"/>
    </source>
</evidence>
<dbReference type="AlphaFoldDB" id="A0A1E7YZ68"/>
<evidence type="ECO:0000313" key="2">
    <source>
        <dbReference type="EMBL" id="OFC61803.1"/>
    </source>
</evidence>
<keyword evidence="1" id="KW-1133">Transmembrane helix</keyword>
<protein>
    <submittedName>
        <fullName evidence="2">Uncharacterized protein</fullName>
    </submittedName>
</protein>
<feature type="transmembrane region" description="Helical" evidence="1">
    <location>
        <begin position="6"/>
        <end position="24"/>
    </location>
</feature>